<reference evidence="9 10" key="1">
    <citation type="submission" date="2018-08" db="EMBL/GenBank/DDBJ databases">
        <title>A genome reference for cultivated species of the human gut microbiota.</title>
        <authorList>
            <person name="Zou Y."/>
            <person name="Xue W."/>
            <person name="Luo G."/>
        </authorList>
    </citation>
    <scope>NUCLEOTIDE SEQUENCE [LARGE SCALE GENOMIC DNA]</scope>
    <source>
        <strain evidence="9 10">AF18-46</strain>
    </source>
</reference>
<comment type="similarity">
    <text evidence="2">Belongs to the class-V pyridoxal-phosphate-dependent aminotransferase family. NifS/IscS subfamily.</text>
</comment>
<comment type="cofactor">
    <cofactor evidence="1 7">
        <name>pyridoxal 5'-phosphate</name>
        <dbReference type="ChEBI" id="CHEBI:597326"/>
    </cofactor>
</comment>
<dbReference type="SUPFAM" id="SSF53383">
    <property type="entry name" value="PLP-dependent transferases"/>
    <property type="match status" value="1"/>
</dbReference>
<evidence type="ECO:0000313" key="9">
    <source>
        <dbReference type="EMBL" id="RGT56038.1"/>
    </source>
</evidence>
<sequence>MRRVQHRVYFDGASTTAIHPDVLQTYKSLLDKYYVNSESLYDEGSEISRMMEKARSAIAGLLGVNSEDIIFTSGSSEANSSAIKGVCFAQPSKKHIVTTNVEHSSILNACSQMEQVFGYRVTYLPVDASAKVSLQKVIDAVSDDTAIVSIMAVNNEVGSINPIDEIATYVKKHTHAYMHVDMTQAIGKVDVDFKNIDLASISAHKLEGLKGSGILVKKVHVPFVPLINGGEQEYGIRGGTSNACVNMVFAKTLRFALENGKKYHDYITTLQQVLLKGLSTIPGILINQPSDAVNSVVNFSYEKIPSEVMQNALNKKGFMVSARSTCASKSDDPSYVLSAMGYSSKRASSCIRISLTYHNTEEEIASFIDSLKEIISQYG</sequence>
<name>A0A412PEH1_9FIRM</name>
<dbReference type="InterPro" id="IPR000192">
    <property type="entry name" value="Aminotrans_V_dom"/>
</dbReference>
<evidence type="ECO:0000256" key="6">
    <source>
        <dbReference type="ARBA" id="ARBA00023014"/>
    </source>
</evidence>
<comment type="caution">
    <text evidence="9">The sequence shown here is derived from an EMBL/GenBank/DDBJ whole genome shotgun (WGS) entry which is preliminary data.</text>
</comment>
<organism evidence="9 10">
    <name type="scientific">Solobacterium moorei</name>
    <dbReference type="NCBI Taxonomy" id="102148"/>
    <lineage>
        <taxon>Bacteria</taxon>
        <taxon>Bacillati</taxon>
        <taxon>Bacillota</taxon>
        <taxon>Erysipelotrichia</taxon>
        <taxon>Erysipelotrichales</taxon>
        <taxon>Erysipelotrichaceae</taxon>
        <taxon>Solobacterium</taxon>
    </lineage>
</organism>
<feature type="domain" description="Aminotransferase class V" evidence="8">
    <location>
        <begin position="8"/>
        <end position="366"/>
    </location>
</feature>
<dbReference type="InterPro" id="IPR015422">
    <property type="entry name" value="PyrdxlP-dep_Trfase_small"/>
</dbReference>
<dbReference type="GO" id="GO:0003824">
    <property type="term" value="F:catalytic activity"/>
    <property type="evidence" value="ECO:0007669"/>
    <property type="project" value="UniProtKB-ARBA"/>
</dbReference>
<evidence type="ECO:0000256" key="5">
    <source>
        <dbReference type="ARBA" id="ARBA00023004"/>
    </source>
</evidence>
<dbReference type="Pfam" id="PF00266">
    <property type="entry name" value="Aminotran_5"/>
    <property type="match status" value="1"/>
</dbReference>
<keyword evidence="6" id="KW-0411">Iron-sulfur</keyword>
<dbReference type="PANTHER" id="PTHR11601">
    <property type="entry name" value="CYSTEINE DESULFURYLASE FAMILY MEMBER"/>
    <property type="match status" value="1"/>
</dbReference>
<dbReference type="PIRSF" id="PIRSF005572">
    <property type="entry name" value="NifS"/>
    <property type="match status" value="1"/>
</dbReference>
<dbReference type="InterPro" id="IPR015421">
    <property type="entry name" value="PyrdxlP-dep_Trfase_major"/>
</dbReference>
<dbReference type="Gene3D" id="1.10.260.50">
    <property type="match status" value="1"/>
</dbReference>
<keyword evidence="3" id="KW-0479">Metal-binding</keyword>
<evidence type="ECO:0000256" key="1">
    <source>
        <dbReference type="ARBA" id="ARBA00001933"/>
    </source>
</evidence>
<dbReference type="Proteomes" id="UP000284731">
    <property type="component" value="Unassembled WGS sequence"/>
</dbReference>
<evidence type="ECO:0000313" key="10">
    <source>
        <dbReference type="Proteomes" id="UP000284731"/>
    </source>
</evidence>
<protein>
    <submittedName>
        <fullName evidence="9">Cysteine desulfurase</fullName>
    </submittedName>
</protein>
<gene>
    <name evidence="9" type="ORF">DWX20_04305</name>
</gene>
<dbReference type="PROSITE" id="PS00595">
    <property type="entry name" value="AA_TRANSFER_CLASS_5"/>
    <property type="match status" value="1"/>
</dbReference>
<evidence type="ECO:0000256" key="3">
    <source>
        <dbReference type="ARBA" id="ARBA00022723"/>
    </source>
</evidence>
<dbReference type="AlphaFoldDB" id="A0A412PEH1"/>
<dbReference type="Gene3D" id="3.40.640.10">
    <property type="entry name" value="Type I PLP-dependent aspartate aminotransferase-like (Major domain)"/>
    <property type="match status" value="1"/>
</dbReference>
<dbReference type="InterPro" id="IPR016454">
    <property type="entry name" value="Cysteine_dSase"/>
</dbReference>
<proteinExistence type="inferred from homology"/>
<dbReference type="InterPro" id="IPR015424">
    <property type="entry name" value="PyrdxlP-dep_Trfase"/>
</dbReference>
<dbReference type="InterPro" id="IPR020578">
    <property type="entry name" value="Aminotrans_V_PyrdxlP_BS"/>
</dbReference>
<evidence type="ECO:0000256" key="2">
    <source>
        <dbReference type="ARBA" id="ARBA00006490"/>
    </source>
</evidence>
<dbReference type="Gene3D" id="3.90.1150.10">
    <property type="entry name" value="Aspartate Aminotransferase, domain 1"/>
    <property type="match status" value="1"/>
</dbReference>
<keyword evidence="5" id="KW-0408">Iron</keyword>
<dbReference type="GO" id="GO:0046872">
    <property type="term" value="F:metal ion binding"/>
    <property type="evidence" value="ECO:0007669"/>
    <property type="project" value="UniProtKB-KW"/>
</dbReference>
<dbReference type="PANTHER" id="PTHR11601:SF50">
    <property type="entry name" value="CYSTEINE DESULFURASE ISCS 2-RELATED"/>
    <property type="match status" value="1"/>
</dbReference>
<dbReference type="GO" id="GO:0051536">
    <property type="term" value="F:iron-sulfur cluster binding"/>
    <property type="evidence" value="ECO:0007669"/>
    <property type="project" value="UniProtKB-KW"/>
</dbReference>
<evidence type="ECO:0000256" key="4">
    <source>
        <dbReference type="ARBA" id="ARBA00022898"/>
    </source>
</evidence>
<evidence type="ECO:0000259" key="8">
    <source>
        <dbReference type="Pfam" id="PF00266"/>
    </source>
</evidence>
<dbReference type="EMBL" id="QRWX01000002">
    <property type="protein sequence ID" value="RGT56038.1"/>
    <property type="molecule type" value="Genomic_DNA"/>
</dbReference>
<accession>A0A412PEH1</accession>
<keyword evidence="4" id="KW-0663">Pyridoxal phosphate</keyword>
<dbReference type="RefSeq" id="WP_118764617.1">
    <property type="nucleotide sequence ID" value="NZ_CABJCF010000002.1"/>
</dbReference>
<evidence type="ECO:0000256" key="7">
    <source>
        <dbReference type="RuleBase" id="RU004504"/>
    </source>
</evidence>